<sequence length="567" mass="61259">MVAAHFELTDESMLSFTGELVFRIRAIRDIPERFVKAGDLGGWVSSEYTSTSELRIGPKAWVAGDAVVAGDARVLGNALVYDSACVFGSARVKGWGRVHGNAKVFDDAIVKGRARVNQAASVFGGAQIGGDALITGTAEVTDNAKVSKHAVVAGDSIVEENAKITGDSHISDSLVTESARIDGHAAIYQDSAVSGDAHIFGDARLYSTIASGSAKISGGAHHHCWITDTAHVAADLPERAVLTGKALVEKTTDCEVFQPVGILDATITVARTATGDISSSIDPDDIAELEKQGLDDLFQQQLDAATRRIKEAMLTEPAPDEPLSFELTDETKTLADGTTIYRIRAAKDIEAYNFTVPRGELGGWVSSTHTSTHIPRIAESAWLSGDAILTDEAHITAGGYVVGQADISTMLRLEESDFEKTWLKICGTTVIHGGTVYGHGTLQGRSWVGPEAVISPVGVITDAHLGSSSNHRQFGPTSLGTTFFITRGYNRGVHIMAETLGEWATETLDELLPENPIERLYTQREWAEKYGWWSCMKNTSTHKKHRIIEEYTTLRKHIIAVLKEWDL</sequence>
<protein>
    <submittedName>
        <fullName evidence="1">Uncharacterized protein</fullName>
    </submittedName>
</protein>
<evidence type="ECO:0000313" key="1">
    <source>
        <dbReference type="EMBL" id="AKK05771.1"/>
    </source>
</evidence>
<dbReference type="EMBL" id="CP011542">
    <property type="protein sequence ID" value="AKK05771.1"/>
    <property type="molecule type" value="Genomic_DNA"/>
</dbReference>
<dbReference type="KEGG" id="cmv:CMUST_07205"/>
<keyword evidence="2" id="KW-1185">Reference proteome</keyword>
<dbReference type="STRING" id="571915.CMUST_07205"/>
<evidence type="ECO:0000313" key="2">
    <source>
        <dbReference type="Proteomes" id="UP000035199"/>
    </source>
</evidence>
<name>A0A0G3GX72_9CORY</name>
<gene>
    <name evidence="1" type="ORF">CMUST_07205</name>
</gene>
<organism evidence="1 2">
    <name type="scientific">Corynebacterium mustelae</name>
    <dbReference type="NCBI Taxonomy" id="571915"/>
    <lineage>
        <taxon>Bacteria</taxon>
        <taxon>Bacillati</taxon>
        <taxon>Actinomycetota</taxon>
        <taxon>Actinomycetes</taxon>
        <taxon>Mycobacteriales</taxon>
        <taxon>Corynebacteriaceae</taxon>
        <taxon>Corynebacterium</taxon>
    </lineage>
</organism>
<accession>A0A0G3GX72</accession>
<dbReference type="Gene3D" id="2.160.10.10">
    <property type="entry name" value="Hexapeptide repeat proteins"/>
    <property type="match status" value="1"/>
</dbReference>
<reference evidence="1 2" key="1">
    <citation type="journal article" date="2015" name="Genome Announc.">
        <title>Complete Genome Sequence of the Type Strain Corynebacterium mustelae DSM 45274, Isolated from Various Tissues of a Male Ferret with Lethal Sepsis.</title>
        <authorList>
            <person name="Ruckert C."/>
            <person name="Eimer J."/>
            <person name="Winkler A."/>
            <person name="Tauch A."/>
        </authorList>
    </citation>
    <scope>NUCLEOTIDE SEQUENCE [LARGE SCALE GENOMIC DNA]</scope>
    <source>
        <strain evidence="1 2">DSM 45274</strain>
    </source>
</reference>
<dbReference type="InterPro" id="IPR011004">
    <property type="entry name" value="Trimer_LpxA-like_sf"/>
</dbReference>
<dbReference type="SUPFAM" id="SSF51161">
    <property type="entry name" value="Trimeric LpxA-like enzymes"/>
    <property type="match status" value="2"/>
</dbReference>
<reference evidence="2" key="2">
    <citation type="submission" date="2015-05" db="EMBL/GenBank/DDBJ databases">
        <title>Complete genome sequence of Corynebacterium mustelae DSM 45274, isolated from various tissues of a male ferret with lethal sepsis.</title>
        <authorList>
            <person name="Ruckert C."/>
            <person name="Albersmeier A."/>
            <person name="Winkler A."/>
            <person name="Tauch A."/>
        </authorList>
    </citation>
    <scope>NUCLEOTIDE SEQUENCE [LARGE SCALE GENOMIC DNA]</scope>
    <source>
        <strain evidence="2">DSM 45274</strain>
    </source>
</reference>
<dbReference type="Proteomes" id="UP000035199">
    <property type="component" value="Chromosome"/>
</dbReference>
<proteinExistence type="predicted"/>
<dbReference type="AlphaFoldDB" id="A0A0G3GX72"/>
<dbReference type="PATRIC" id="fig|571915.4.peg.1536"/>